<dbReference type="PANTHER" id="PTHR16453:SF9">
    <property type="entry name" value="GATOR COMPLEX PROTEIN MIOS"/>
    <property type="match status" value="1"/>
</dbReference>
<sequence>MASDPDRDFNSGLTASKFNALPTTGYIDRTSDVQTAALVLLFTGCVNSSNEERDIAYRIVDSYYSLLNSWRLWHTRARLENIARKNGLSNSSVKNAEFLPQIYLTCSFCGKPACGPPDRQRQKQKLGSCLNCKKPLPRCTLCGLHLGTQLVSCYDASGKSNKFGSWFAWCQACRHGGHTEHLATWFEVLHTYFWTVLDQCIL</sequence>
<evidence type="ECO:0000259" key="1">
    <source>
        <dbReference type="Pfam" id="PF17034"/>
    </source>
</evidence>
<dbReference type="Pfam" id="PF17034">
    <property type="entry name" value="zinc_ribbon_16"/>
    <property type="match status" value="1"/>
</dbReference>
<reference evidence="4" key="1">
    <citation type="submission" date="2016-06" db="UniProtKB">
        <authorList>
            <consortium name="WormBaseParasite"/>
        </authorList>
    </citation>
    <scope>IDENTIFICATION</scope>
</reference>
<dbReference type="InterPro" id="IPR031488">
    <property type="entry name" value="Zn_ribbon_mio"/>
</dbReference>
<dbReference type="GO" id="GO:1904263">
    <property type="term" value="P:positive regulation of TORC1 signaling"/>
    <property type="evidence" value="ECO:0007669"/>
    <property type="project" value="TreeGrafter"/>
</dbReference>
<proteinExistence type="predicted"/>
<feature type="domain" description="GATOR2 complex protein MIO zinc-ribbon like" evidence="1">
    <location>
        <begin position="119"/>
        <end position="189"/>
    </location>
</feature>
<dbReference type="OrthoDB" id="341486at2759"/>
<dbReference type="PANTHER" id="PTHR16453">
    <property type="entry name" value="WD40 DOMAIN-CONTAINING PROTEIN MIO FAMILY MEMBER"/>
    <property type="match status" value="1"/>
</dbReference>
<name>A0A183IVG8_9BILA</name>
<dbReference type="InterPro" id="IPR037593">
    <property type="entry name" value="MIOS/Sea4"/>
</dbReference>
<accession>A0A183IVG8</accession>
<dbReference type="EMBL" id="UZAM01010779">
    <property type="protein sequence ID" value="VDP13715.1"/>
    <property type="molecule type" value="Genomic_DNA"/>
</dbReference>
<gene>
    <name evidence="2" type="ORF">SBAD_LOCUS7615</name>
</gene>
<reference evidence="2 3" key="2">
    <citation type="submission" date="2018-11" db="EMBL/GenBank/DDBJ databases">
        <authorList>
            <consortium name="Pathogen Informatics"/>
        </authorList>
    </citation>
    <scope>NUCLEOTIDE SEQUENCE [LARGE SCALE GENOMIC DNA]</scope>
</reference>
<protein>
    <submittedName>
        <fullName evidence="4">Zinc_ribbon_16 domain-containing protein</fullName>
    </submittedName>
</protein>
<evidence type="ECO:0000313" key="2">
    <source>
        <dbReference type="EMBL" id="VDP13715.1"/>
    </source>
</evidence>
<dbReference type="GO" id="GO:0005737">
    <property type="term" value="C:cytoplasm"/>
    <property type="evidence" value="ECO:0007669"/>
    <property type="project" value="TreeGrafter"/>
</dbReference>
<evidence type="ECO:0000313" key="3">
    <source>
        <dbReference type="Proteomes" id="UP000270296"/>
    </source>
</evidence>
<dbReference type="Proteomes" id="UP000270296">
    <property type="component" value="Unassembled WGS sequence"/>
</dbReference>
<keyword evidence="3" id="KW-1185">Reference proteome</keyword>
<organism evidence="4">
    <name type="scientific">Soboliphyme baturini</name>
    <dbReference type="NCBI Taxonomy" id="241478"/>
    <lineage>
        <taxon>Eukaryota</taxon>
        <taxon>Metazoa</taxon>
        <taxon>Ecdysozoa</taxon>
        <taxon>Nematoda</taxon>
        <taxon>Enoplea</taxon>
        <taxon>Dorylaimia</taxon>
        <taxon>Dioctophymatida</taxon>
        <taxon>Dioctophymatoidea</taxon>
        <taxon>Soboliphymatidae</taxon>
        <taxon>Soboliphyme</taxon>
    </lineage>
</organism>
<evidence type="ECO:0000313" key="4">
    <source>
        <dbReference type="WBParaSite" id="SBAD_0000790401-mRNA-1"/>
    </source>
</evidence>
<dbReference type="WBParaSite" id="SBAD_0000790401-mRNA-1">
    <property type="protein sequence ID" value="SBAD_0000790401-mRNA-1"/>
    <property type="gene ID" value="SBAD_0000790401"/>
</dbReference>
<dbReference type="GO" id="GO:0034198">
    <property type="term" value="P:cellular response to amino acid starvation"/>
    <property type="evidence" value="ECO:0007669"/>
    <property type="project" value="TreeGrafter"/>
</dbReference>
<dbReference type="AlphaFoldDB" id="A0A183IVG8"/>